<keyword evidence="2" id="KW-0067">ATP-binding</keyword>
<keyword evidence="5" id="KW-1185">Reference proteome</keyword>
<evidence type="ECO:0000313" key="4">
    <source>
        <dbReference type="EMBL" id="KAJ3580698.1"/>
    </source>
</evidence>
<sequence length="450" mass="51534">MEVIEPILGVASSIYQLVGEVQANRKRCQRVADRVRVLEELVTAIKGMDATTNSAHVETTLQKLHLTLLLAEDLVRKYTDARVLRRVVLAYHLAEDFGDVNERLNDAHQGLALALQVEHGHALQATGHALQAASHAFHAVERRTQDDTDRRADGEDLMKILREMQDADIREISEEELTYDPAPFMTTPTSEVYKGEYNKFTVAIKRFTSPVTTCPEDMRSVFHQEVETMRHFESPNILRMFGICVQDENGPSPTYLIVMEYCEKGSLRQVLDSPRSLSWSRRALMSLDAARGLYRLHQTEQKSKVHGCINSSKFLVTEGYRVKLGGLELAKTETSLRRRSDGRRSSLRYCSPQQLLSLDHVYNKKCEIYSFGIVLWEIATRRRPLEDCSSRQDVYNKVIQDRVLEKLPDDCPSRLRQLVDLCRAYDDFHRPTAGVLVDKLRRVVDDLEEE</sequence>
<comment type="caution">
    <text evidence="4">The sequence shown here is derived from an EMBL/GenBank/DDBJ whole genome shotgun (WGS) entry which is preliminary data.</text>
</comment>
<dbReference type="InterPro" id="IPR036537">
    <property type="entry name" value="Adaptor_Cbl_N_dom_sf"/>
</dbReference>
<dbReference type="Gene3D" id="1.20.930.20">
    <property type="entry name" value="Adaptor protein Cbl, N-terminal domain"/>
    <property type="match status" value="1"/>
</dbReference>
<dbReference type="InterPro" id="IPR001245">
    <property type="entry name" value="Ser-Thr/Tyr_kinase_cat_dom"/>
</dbReference>
<dbReference type="AlphaFoldDB" id="A0A9Q0D4F2"/>
<dbReference type="InterPro" id="IPR011009">
    <property type="entry name" value="Kinase-like_dom_sf"/>
</dbReference>
<protein>
    <recommendedName>
        <fullName evidence="3">Protein kinase domain-containing protein</fullName>
    </recommendedName>
</protein>
<organism evidence="4 5">
    <name type="scientific">Muraenolepis orangiensis</name>
    <name type="common">Patagonian moray cod</name>
    <dbReference type="NCBI Taxonomy" id="630683"/>
    <lineage>
        <taxon>Eukaryota</taxon>
        <taxon>Metazoa</taxon>
        <taxon>Chordata</taxon>
        <taxon>Craniata</taxon>
        <taxon>Vertebrata</taxon>
        <taxon>Euteleostomi</taxon>
        <taxon>Actinopterygii</taxon>
        <taxon>Neopterygii</taxon>
        <taxon>Teleostei</taxon>
        <taxon>Neoteleostei</taxon>
        <taxon>Acanthomorphata</taxon>
        <taxon>Zeiogadaria</taxon>
        <taxon>Gadariae</taxon>
        <taxon>Gadiformes</taxon>
        <taxon>Muraenolepidoidei</taxon>
        <taxon>Muraenolepididae</taxon>
        <taxon>Muraenolepis</taxon>
    </lineage>
</organism>
<dbReference type="InterPro" id="IPR054000">
    <property type="entry name" value="MLKL_N"/>
</dbReference>
<dbReference type="Pfam" id="PF22215">
    <property type="entry name" value="MLKL_N"/>
    <property type="match status" value="1"/>
</dbReference>
<dbReference type="GO" id="GO:0007166">
    <property type="term" value="P:cell surface receptor signaling pathway"/>
    <property type="evidence" value="ECO:0007669"/>
    <property type="project" value="InterPro"/>
</dbReference>
<dbReference type="InterPro" id="IPR059179">
    <property type="entry name" value="MLKL-like_MCAfunc"/>
</dbReference>
<dbReference type="InterPro" id="IPR051681">
    <property type="entry name" value="Ser/Thr_Kinases-Pseudokinases"/>
</dbReference>
<dbReference type="CDD" id="cd21037">
    <property type="entry name" value="MLKL_NTD"/>
    <property type="match status" value="1"/>
</dbReference>
<dbReference type="PANTHER" id="PTHR44329">
    <property type="entry name" value="SERINE/THREONINE-PROTEIN KINASE TNNI3K-RELATED"/>
    <property type="match status" value="1"/>
</dbReference>
<dbReference type="PANTHER" id="PTHR44329:SF298">
    <property type="entry name" value="MIXED LINEAGE KINASE DOMAIN-LIKE PROTEIN"/>
    <property type="match status" value="1"/>
</dbReference>
<name>A0A9Q0D4F2_9TELE</name>
<dbReference type="Gene3D" id="1.10.510.10">
    <property type="entry name" value="Transferase(Phosphotransferase) domain 1"/>
    <property type="match status" value="1"/>
</dbReference>
<keyword evidence="1" id="KW-0547">Nucleotide-binding</keyword>
<dbReference type="EMBL" id="JANIIK010007701">
    <property type="protein sequence ID" value="KAJ3580698.1"/>
    <property type="molecule type" value="Genomic_DNA"/>
</dbReference>
<dbReference type="OrthoDB" id="4062651at2759"/>
<dbReference type="PROSITE" id="PS50011">
    <property type="entry name" value="PROTEIN_KINASE_DOM"/>
    <property type="match status" value="1"/>
</dbReference>
<dbReference type="SUPFAM" id="SSF56112">
    <property type="entry name" value="Protein kinase-like (PK-like)"/>
    <property type="match status" value="1"/>
</dbReference>
<evidence type="ECO:0000256" key="2">
    <source>
        <dbReference type="ARBA" id="ARBA00022840"/>
    </source>
</evidence>
<reference evidence="4" key="1">
    <citation type="submission" date="2022-07" db="EMBL/GenBank/DDBJ databases">
        <title>Chromosome-level genome of Muraenolepis orangiensis.</title>
        <authorList>
            <person name="Kim J."/>
        </authorList>
    </citation>
    <scope>NUCLEOTIDE SEQUENCE</scope>
    <source>
        <strain evidence="4">KU_S4_2022</strain>
        <tissue evidence="4">Muscle</tissue>
    </source>
</reference>
<dbReference type="Pfam" id="PF07714">
    <property type="entry name" value="PK_Tyr_Ser-Thr"/>
    <property type="match status" value="1"/>
</dbReference>
<dbReference type="Gene3D" id="3.30.200.20">
    <property type="entry name" value="Phosphorylase Kinase, domain 1"/>
    <property type="match status" value="1"/>
</dbReference>
<proteinExistence type="predicted"/>
<evidence type="ECO:0000256" key="1">
    <source>
        <dbReference type="ARBA" id="ARBA00022741"/>
    </source>
</evidence>
<dbReference type="Proteomes" id="UP001148018">
    <property type="component" value="Unassembled WGS sequence"/>
</dbReference>
<evidence type="ECO:0000313" key="5">
    <source>
        <dbReference type="Proteomes" id="UP001148018"/>
    </source>
</evidence>
<dbReference type="GO" id="GO:0097527">
    <property type="term" value="P:necroptotic signaling pathway"/>
    <property type="evidence" value="ECO:0007669"/>
    <property type="project" value="TreeGrafter"/>
</dbReference>
<feature type="domain" description="Protein kinase" evidence="3">
    <location>
        <begin position="178"/>
        <end position="444"/>
    </location>
</feature>
<gene>
    <name evidence="4" type="ORF">NHX12_034253</name>
</gene>
<accession>A0A9Q0D4F2</accession>
<evidence type="ECO:0000259" key="3">
    <source>
        <dbReference type="PROSITE" id="PS50011"/>
    </source>
</evidence>
<dbReference type="GO" id="GO:0004672">
    <property type="term" value="F:protein kinase activity"/>
    <property type="evidence" value="ECO:0007669"/>
    <property type="project" value="InterPro"/>
</dbReference>
<dbReference type="InterPro" id="IPR000719">
    <property type="entry name" value="Prot_kinase_dom"/>
</dbReference>
<dbReference type="GO" id="GO:0005524">
    <property type="term" value="F:ATP binding"/>
    <property type="evidence" value="ECO:0007669"/>
    <property type="project" value="UniProtKB-KW"/>
</dbReference>